<evidence type="ECO:0000256" key="4">
    <source>
        <dbReference type="ARBA" id="ARBA00022517"/>
    </source>
</evidence>
<name>A0AAU8A3N7_9BURK</name>
<reference evidence="7" key="1">
    <citation type="submission" date="2022-06" db="EMBL/GenBank/DDBJ databases">
        <title>New Polynucleobacter species.</title>
        <authorList>
            <person name="Hahn M.W."/>
        </authorList>
    </citation>
    <scope>NUCLEOTIDE SEQUENCE</scope>
    <source>
        <strain evidence="7">UK-FUSCHL-C3</strain>
    </source>
</reference>
<evidence type="ECO:0000256" key="5">
    <source>
        <dbReference type="ARBA" id="ARBA00031841"/>
    </source>
</evidence>
<proteinExistence type="inferred from homology"/>
<dbReference type="PANTHER" id="PTHR38099">
    <property type="entry name" value="LARGE RIBOSOMAL RNA SUBUNIT ACCUMULATION PROTEIN YCED"/>
    <property type="match status" value="1"/>
</dbReference>
<feature type="region of interest" description="Disordered" evidence="6">
    <location>
        <begin position="155"/>
        <end position="177"/>
    </location>
</feature>
<dbReference type="GO" id="GO:0042254">
    <property type="term" value="P:ribosome biogenesis"/>
    <property type="evidence" value="ECO:0007669"/>
    <property type="project" value="UniProtKB-KW"/>
</dbReference>
<dbReference type="EMBL" id="CP099959">
    <property type="protein sequence ID" value="XCC58165.1"/>
    <property type="molecule type" value="Genomic_DNA"/>
</dbReference>
<protein>
    <recommendedName>
        <fullName evidence="3">Large ribosomal RNA subunit accumulation protein YceD</fullName>
    </recommendedName>
    <alternativeName>
        <fullName evidence="5">23S rRNA accumulation protein YceD</fullName>
    </alternativeName>
</protein>
<evidence type="ECO:0000313" key="7">
    <source>
        <dbReference type="EMBL" id="XCC58165.1"/>
    </source>
</evidence>
<dbReference type="PANTHER" id="PTHR38099:SF1">
    <property type="entry name" value="LARGE RIBOSOMAL RNA SUBUNIT ACCUMULATION PROTEIN YCED"/>
    <property type="match status" value="1"/>
</dbReference>
<comment type="function">
    <text evidence="1">Plays a role in synthesis, processing and/or stability of 23S rRNA.</text>
</comment>
<dbReference type="AlphaFoldDB" id="A0AAU8A3N7"/>
<dbReference type="GO" id="GO:0005829">
    <property type="term" value="C:cytosol"/>
    <property type="evidence" value="ECO:0007669"/>
    <property type="project" value="TreeGrafter"/>
</dbReference>
<dbReference type="Pfam" id="PF02620">
    <property type="entry name" value="YceD"/>
    <property type="match status" value="1"/>
</dbReference>
<evidence type="ECO:0000256" key="6">
    <source>
        <dbReference type="SAM" id="MobiDB-lite"/>
    </source>
</evidence>
<evidence type="ECO:0000256" key="1">
    <source>
        <dbReference type="ARBA" id="ARBA00002868"/>
    </source>
</evidence>
<dbReference type="InterPro" id="IPR003772">
    <property type="entry name" value="YceD"/>
</dbReference>
<accession>A0AAU8A3N7</accession>
<organism evidence="7">
    <name type="scientific">Polynucleobacter sp. UK-FUSCHL-C3</name>
    <dbReference type="NCBI Taxonomy" id="2955208"/>
    <lineage>
        <taxon>Bacteria</taxon>
        <taxon>Pseudomonadati</taxon>
        <taxon>Pseudomonadota</taxon>
        <taxon>Betaproteobacteria</taxon>
        <taxon>Burkholderiales</taxon>
        <taxon>Burkholderiaceae</taxon>
        <taxon>Polynucleobacter</taxon>
    </lineage>
</organism>
<dbReference type="InterPro" id="IPR039255">
    <property type="entry name" value="YceD_bac"/>
</dbReference>
<gene>
    <name evidence="7" type="ORF">NKE59_02420</name>
</gene>
<sequence length="177" mass="19672">MSSHSANPIVQLAITPKSLGKIDILAPVSYVGEGFLNLADFGRLRNEAVHLDPLDGFYCELRSHHRDGMPVLEINLKGQLTLSCQRCLQPLVFEFGQKKHFVFVKTEEEADDFPMDNDAEEAMVASHSFDLLEAIEDEILLAIPNAPKHSIEDCQISQEGGGTEPQNPFKVLKSLKK</sequence>
<dbReference type="RefSeq" id="WP_353439334.1">
    <property type="nucleotide sequence ID" value="NZ_CP099959.1"/>
</dbReference>
<evidence type="ECO:0000256" key="3">
    <source>
        <dbReference type="ARBA" id="ARBA00015716"/>
    </source>
</evidence>
<comment type="similarity">
    <text evidence="2">Belongs to the DUF177 domain family.</text>
</comment>
<evidence type="ECO:0000256" key="2">
    <source>
        <dbReference type="ARBA" id="ARBA00010740"/>
    </source>
</evidence>
<keyword evidence="4" id="KW-0690">Ribosome biogenesis</keyword>